<keyword evidence="1" id="KW-0472">Membrane</keyword>
<keyword evidence="1" id="KW-0812">Transmembrane</keyword>
<reference evidence="2 3" key="1">
    <citation type="submission" date="2020-08" db="EMBL/GenBank/DDBJ databases">
        <title>Genomic Encyclopedia of Type Strains, Phase IV (KMG-IV): sequencing the most valuable type-strain genomes for metagenomic binning, comparative biology and taxonomic classification.</title>
        <authorList>
            <person name="Goeker M."/>
        </authorList>
    </citation>
    <scope>NUCLEOTIDE SEQUENCE [LARGE SCALE GENOMIC DNA]</scope>
    <source>
        <strain evidence="2 3">YC6886</strain>
    </source>
</reference>
<gene>
    <name evidence="2" type="ORF">HNR46_004230</name>
</gene>
<evidence type="ECO:0000256" key="1">
    <source>
        <dbReference type="SAM" id="Phobius"/>
    </source>
</evidence>
<organism evidence="2 3">
    <name type="scientific">Haloferula luteola</name>
    <dbReference type="NCBI Taxonomy" id="595692"/>
    <lineage>
        <taxon>Bacteria</taxon>
        <taxon>Pseudomonadati</taxon>
        <taxon>Verrucomicrobiota</taxon>
        <taxon>Verrucomicrobiia</taxon>
        <taxon>Verrucomicrobiales</taxon>
        <taxon>Verrucomicrobiaceae</taxon>
        <taxon>Haloferula</taxon>
    </lineage>
</organism>
<feature type="transmembrane region" description="Helical" evidence="1">
    <location>
        <begin position="92"/>
        <end position="116"/>
    </location>
</feature>
<keyword evidence="3" id="KW-1185">Reference proteome</keyword>
<evidence type="ECO:0000313" key="3">
    <source>
        <dbReference type="Proteomes" id="UP000557717"/>
    </source>
</evidence>
<name>A0A840VJJ4_9BACT</name>
<sequence length="121" mass="13906">MIVATVVRDPQPPIIYSFLGVLMLTAMIKGTRINRPSKGRIGWLEDAWSGLAGWWIVLFAIGLFALVDYFMWDGTIPFYPRYHLEYPWLGAFYLGLFIVYLVFGAFSRALGVWLGLRLRRA</sequence>
<dbReference type="EMBL" id="JACHFD010000053">
    <property type="protein sequence ID" value="MBB5353959.1"/>
    <property type="molecule type" value="Genomic_DNA"/>
</dbReference>
<evidence type="ECO:0000313" key="2">
    <source>
        <dbReference type="EMBL" id="MBB5353959.1"/>
    </source>
</evidence>
<keyword evidence="1" id="KW-1133">Transmembrane helix</keyword>
<proteinExistence type="predicted"/>
<dbReference type="AlphaFoldDB" id="A0A840VJJ4"/>
<dbReference type="Proteomes" id="UP000557717">
    <property type="component" value="Unassembled WGS sequence"/>
</dbReference>
<protein>
    <submittedName>
        <fullName evidence="2">Uncharacterized protein</fullName>
    </submittedName>
</protein>
<feature type="transmembrane region" description="Helical" evidence="1">
    <location>
        <begin position="14"/>
        <end position="31"/>
    </location>
</feature>
<comment type="caution">
    <text evidence="2">The sequence shown here is derived from an EMBL/GenBank/DDBJ whole genome shotgun (WGS) entry which is preliminary data.</text>
</comment>
<accession>A0A840VJJ4</accession>
<feature type="transmembrane region" description="Helical" evidence="1">
    <location>
        <begin position="52"/>
        <end position="72"/>
    </location>
</feature>